<keyword evidence="6" id="KW-0175">Coiled coil</keyword>
<evidence type="ECO:0000256" key="3">
    <source>
        <dbReference type="ARBA" id="ARBA00022553"/>
    </source>
</evidence>
<keyword evidence="5" id="KW-0902">Two-component regulatory system</keyword>
<comment type="catalytic activity">
    <reaction evidence="1">
        <text>ATP + protein L-histidine = ADP + protein N-phospho-L-histidine.</text>
        <dbReference type="EC" id="2.7.13.3"/>
    </reaction>
</comment>
<dbReference type="Gene3D" id="3.30.450.40">
    <property type="match status" value="2"/>
</dbReference>
<evidence type="ECO:0000256" key="5">
    <source>
        <dbReference type="ARBA" id="ARBA00023012"/>
    </source>
</evidence>
<dbReference type="InterPro" id="IPR004358">
    <property type="entry name" value="Sig_transdc_His_kin-like_C"/>
</dbReference>
<sequence>MAQSEFTDLTMIPEPFLLSVAWNQTSVAMGILDQEANLIALNCAYAELHNAKVDELQGKPLKLFFPWDLGQANLEDILPKSDRQHYTWTLKQTRVKFLDVEITPLFQAPKRWLIQLKPQSPPTGEVSQLALNIPGIIYQFRLTPEGTASFPYISPSCIHLFGFDAATIQSDAYTILDRVHPADQSYFHHLIQQSADQLTPWKWEGRWLHPQKETCWLQGASQPTLMSDGSVVWDGLLMDISDRKQIETQLQESEERYRLMTENTRDFIARYSPQGICLYASPACENLLGYTPQELLGSHVEDLFHPQDLQRLQKDHQRLLDPTDIATLTYRMAHKQGHYLWFETTIGRLYDPQTHKLQELITVARDITERQDTQTTFEKQAEKITKILESISDALLTVDRQTHLTYVNTQAQQLFFAKEQELLGSLLWDLLPQFWENILKPECDRAILEQKARHLETFNLNLQKWLDVAIYPYTEGLSIAIRDISERKEAEAALLERSQLSTLAAEVGKTLGQGGDLPALLDRCTQIFVEQLGAIGARIWTFDAETQMLELQALSGPITLTDPLQARIPLGISVIGFIATRQQAYCTNHTANDVCIGAPAWISDQNIQAFAGYPLIVEERLLGVLAVLGRYPFSEELYQMLAWISDAIALAIDRSWARSELISRREGLLFGLASQIRKSLDLNTILDTAVHEIRNLLQIDRCHFLWCILPGRESQIEHPPILTITHESQDRDLPSLLGDYPITQVGELIEKFQSLEIFRIDDTRINSDEHPYHQELLDLFGITSELLVPLQTHTGQLGAIVCSQCHQSRVWTDSEVELLRAACDQLAIAIDQSELYTQTRAAAFHAQAQAQQLEQTLKKLKQTQAQLVQTEKMSGLGQMVAGIAHEINNPVNFINGNLLHTGNYIQDLLGLLELYQKHYPEPDDEILEEEEDIDVEFLREDLPKMLDSMKVGADRISQIVLSLRNFSRLDEAEMKPVKIDEGIDNTLLILQHRLKSKGSFSGIEIIKKYGDLPKVECHASQLNQVFMNIISNSIDALENREDSREITITTEMGKPNEWKIPHVVIRIQDNGQGMTEEVKRRLFDPFFTTKPVGKGTGLGMSISYQIVVEKHGGLIDCFSEPGKGTEFVIRIPIKPQGMSHK</sequence>
<dbReference type="Pfam" id="PF02518">
    <property type="entry name" value="HATPase_c"/>
    <property type="match status" value="1"/>
</dbReference>
<evidence type="ECO:0000313" key="10">
    <source>
        <dbReference type="EMBL" id="MDJ1171709.1"/>
    </source>
</evidence>
<dbReference type="SUPFAM" id="SSF55781">
    <property type="entry name" value="GAF domain-like"/>
    <property type="match status" value="2"/>
</dbReference>
<dbReference type="PANTHER" id="PTHR43065:SF50">
    <property type="entry name" value="HISTIDINE KINASE"/>
    <property type="match status" value="1"/>
</dbReference>
<dbReference type="SUPFAM" id="SSF47384">
    <property type="entry name" value="Homodimeric domain of signal transducing histidine kinase"/>
    <property type="match status" value="1"/>
</dbReference>
<keyword evidence="4" id="KW-0808">Transferase</keyword>
<dbReference type="EC" id="2.7.13.3" evidence="2"/>
<dbReference type="InterPro" id="IPR003018">
    <property type="entry name" value="GAF"/>
</dbReference>
<dbReference type="PROSITE" id="PS50112">
    <property type="entry name" value="PAS"/>
    <property type="match status" value="2"/>
</dbReference>
<dbReference type="NCBIfam" id="TIGR00229">
    <property type="entry name" value="sensory_box"/>
    <property type="match status" value="2"/>
</dbReference>
<dbReference type="Proteomes" id="UP001235303">
    <property type="component" value="Unassembled WGS sequence"/>
</dbReference>
<name>A0ABT7AZ53_9CYAN</name>
<dbReference type="Pfam" id="PF13185">
    <property type="entry name" value="GAF_2"/>
    <property type="match status" value="1"/>
</dbReference>
<accession>A0ABT7AZ53</accession>
<dbReference type="SUPFAM" id="SSF55785">
    <property type="entry name" value="PYP-like sensor domain (PAS domain)"/>
    <property type="match status" value="3"/>
</dbReference>
<keyword evidence="3" id="KW-0597">Phosphoprotein</keyword>
<dbReference type="InterPro" id="IPR013656">
    <property type="entry name" value="PAS_4"/>
</dbReference>
<dbReference type="Pfam" id="PF08447">
    <property type="entry name" value="PAS_3"/>
    <property type="match status" value="2"/>
</dbReference>
<reference evidence="10 11" key="1">
    <citation type="submission" date="2023-01" db="EMBL/GenBank/DDBJ databases">
        <title>Novel diversity within Roseofilum (Cyanobacteria; Desertifilaceae) from marine benthic mats with descriptions of four novel species.</title>
        <authorList>
            <person name="Wang Y."/>
            <person name="Berthold D.E."/>
            <person name="Hu J."/>
            <person name="Lefler F.W."/>
            <person name="Laughinghouse H.D. IV."/>
        </authorList>
    </citation>
    <scope>NUCLEOTIDE SEQUENCE [LARGE SCALE GENOMIC DNA]</scope>
    <source>
        <strain evidence="10 11">BLCC-M154</strain>
    </source>
</reference>
<dbReference type="CDD" id="cd00082">
    <property type="entry name" value="HisKA"/>
    <property type="match status" value="1"/>
</dbReference>
<dbReference type="SMART" id="SM00065">
    <property type="entry name" value="GAF"/>
    <property type="match status" value="2"/>
</dbReference>
<dbReference type="SMART" id="SM00086">
    <property type="entry name" value="PAC"/>
    <property type="match status" value="2"/>
</dbReference>
<dbReference type="InterPro" id="IPR005467">
    <property type="entry name" value="His_kinase_dom"/>
</dbReference>
<dbReference type="EMBL" id="JAQOSP010000124">
    <property type="protein sequence ID" value="MDJ1171709.1"/>
    <property type="molecule type" value="Genomic_DNA"/>
</dbReference>
<keyword evidence="4" id="KW-0418">Kinase</keyword>
<dbReference type="InterPro" id="IPR036890">
    <property type="entry name" value="HATPase_C_sf"/>
</dbReference>
<organism evidence="10 11">
    <name type="scientific">Roseofilum acuticapitatum BLCC-M154</name>
    <dbReference type="NCBI Taxonomy" id="3022444"/>
    <lineage>
        <taxon>Bacteria</taxon>
        <taxon>Bacillati</taxon>
        <taxon>Cyanobacteriota</taxon>
        <taxon>Cyanophyceae</taxon>
        <taxon>Desertifilales</taxon>
        <taxon>Desertifilaceae</taxon>
        <taxon>Roseofilum</taxon>
        <taxon>Roseofilum acuticapitatum</taxon>
    </lineage>
</organism>
<dbReference type="InterPro" id="IPR036097">
    <property type="entry name" value="HisK_dim/P_sf"/>
</dbReference>
<keyword evidence="11" id="KW-1185">Reference proteome</keyword>
<dbReference type="Pfam" id="PF08448">
    <property type="entry name" value="PAS_4"/>
    <property type="match status" value="1"/>
</dbReference>
<feature type="coiled-coil region" evidence="6">
    <location>
        <begin position="843"/>
        <end position="873"/>
    </location>
</feature>
<feature type="domain" description="PAS" evidence="8">
    <location>
        <begin position="253"/>
        <end position="323"/>
    </location>
</feature>
<protein>
    <recommendedName>
        <fullName evidence="2">histidine kinase</fullName>
        <ecNumber evidence="2">2.7.13.3</ecNumber>
    </recommendedName>
</protein>
<dbReference type="InterPro" id="IPR013655">
    <property type="entry name" value="PAS_fold_3"/>
</dbReference>
<dbReference type="InterPro" id="IPR035965">
    <property type="entry name" value="PAS-like_dom_sf"/>
</dbReference>
<dbReference type="CDD" id="cd00130">
    <property type="entry name" value="PAS"/>
    <property type="match status" value="1"/>
</dbReference>
<evidence type="ECO:0000313" key="11">
    <source>
        <dbReference type="Proteomes" id="UP001235303"/>
    </source>
</evidence>
<feature type="domain" description="PAS" evidence="8">
    <location>
        <begin position="380"/>
        <end position="424"/>
    </location>
</feature>
<dbReference type="SMART" id="SM00091">
    <property type="entry name" value="PAS"/>
    <property type="match status" value="4"/>
</dbReference>
<dbReference type="RefSeq" id="WP_283755462.1">
    <property type="nucleotide sequence ID" value="NZ_JAQOSP010000124.1"/>
</dbReference>
<evidence type="ECO:0000256" key="4">
    <source>
        <dbReference type="ARBA" id="ARBA00022777"/>
    </source>
</evidence>
<dbReference type="PROSITE" id="PS50109">
    <property type="entry name" value="HIS_KIN"/>
    <property type="match status" value="1"/>
</dbReference>
<evidence type="ECO:0000256" key="2">
    <source>
        <dbReference type="ARBA" id="ARBA00012438"/>
    </source>
</evidence>
<evidence type="ECO:0000259" key="8">
    <source>
        <dbReference type="PROSITE" id="PS50112"/>
    </source>
</evidence>
<evidence type="ECO:0000256" key="1">
    <source>
        <dbReference type="ARBA" id="ARBA00000085"/>
    </source>
</evidence>
<dbReference type="InterPro" id="IPR003594">
    <property type="entry name" value="HATPase_dom"/>
</dbReference>
<feature type="domain" description="PAC" evidence="9">
    <location>
        <begin position="326"/>
        <end position="379"/>
    </location>
</feature>
<dbReference type="Gene3D" id="3.30.450.20">
    <property type="entry name" value="PAS domain"/>
    <property type="match status" value="4"/>
</dbReference>
<evidence type="ECO:0000259" key="9">
    <source>
        <dbReference type="PROSITE" id="PS50113"/>
    </source>
</evidence>
<dbReference type="Gene3D" id="1.10.287.130">
    <property type="match status" value="1"/>
</dbReference>
<dbReference type="SUPFAM" id="SSF55874">
    <property type="entry name" value="ATPase domain of HSP90 chaperone/DNA topoisomerase II/histidine kinase"/>
    <property type="match status" value="1"/>
</dbReference>
<dbReference type="SMART" id="SM00387">
    <property type="entry name" value="HATPase_c"/>
    <property type="match status" value="1"/>
</dbReference>
<dbReference type="PROSITE" id="PS50113">
    <property type="entry name" value="PAC"/>
    <property type="match status" value="1"/>
</dbReference>
<evidence type="ECO:0000259" key="7">
    <source>
        <dbReference type="PROSITE" id="PS50109"/>
    </source>
</evidence>
<gene>
    <name evidence="10" type="ORF">PMG71_19970</name>
</gene>
<dbReference type="InterPro" id="IPR003661">
    <property type="entry name" value="HisK_dim/P_dom"/>
</dbReference>
<dbReference type="Pfam" id="PF01590">
    <property type="entry name" value="GAF"/>
    <property type="match status" value="1"/>
</dbReference>
<proteinExistence type="predicted"/>
<evidence type="ECO:0000256" key="6">
    <source>
        <dbReference type="SAM" id="Coils"/>
    </source>
</evidence>
<comment type="caution">
    <text evidence="10">The sequence shown here is derived from an EMBL/GenBank/DDBJ whole genome shotgun (WGS) entry which is preliminary data.</text>
</comment>
<dbReference type="InterPro" id="IPR029016">
    <property type="entry name" value="GAF-like_dom_sf"/>
</dbReference>
<dbReference type="InterPro" id="IPR000014">
    <property type="entry name" value="PAS"/>
</dbReference>
<dbReference type="InterPro" id="IPR001610">
    <property type="entry name" value="PAC"/>
</dbReference>
<dbReference type="PANTHER" id="PTHR43065">
    <property type="entry name" value="SENSOR HISTIDINE KINASE"/>
    <property type="match status" value="1"/>
</dbReference>
<dbReference type="InterPro" id="IPR000700">
    <property type="entry name" value="PAS-assoc_C"/>
</dbReference>
<dbReference type="PRINTS" id="PR00344">
    <property type="entry name" value="BCTRLSENSOR"/>
</dbReference>
<feature type="domain" description="Histidine kinase" evidence="7">
    <location>
        <begin position="882"/>
        <end position="1135"/>
    </location>
</feature>
<dbReference type="Gene3D" id="3.30.565.10">
    <property type="entry name" value="Histidine kinase-like ATPase, C-terminal domain"/>
    <property type="match status" value="1"/>
</dbReference>